<dbReference type="PANTHER" id="PTHR12792:SF0">
    <property type="entry name" value="SEPARIN"/>
    <property type="match status" value="1"/>
</dbReference>
<dbReference type="Pfam" id="PF03568">
    <property type="entry name" value="Separin_C"/>
    <property type="match status" value="1"/>
</dbReference>
<gene>
    <name evidence="7" type="ORF">FA14DRAFT_65992</name>
</gene>
<dbReference type="InterPro" id="IPR005314">
    <property type="entry name" value="Peptidase_C50"/>
</dbReference>
<dbReference type="GO" id="GO:0005737">
    <property type="term" value="C:cytoplasm"/>
    <property type="evidence" value="ECO:0007669"/>
    <property type="project" value="TreeGrafter"/>
</dbReference>
<dbReference type="GO" id="GO:0044732">
    <property type="term" value="C:mitotic spindle pole body"/>
    <property type="evidence" value="ECO:0007669"/>
    <property type="project" value="TreeGrafter"/>
</dbReference>
<dbReference type="GO" id="GO:0006508">
    <property type="term" value="P:proteolysis"/>
    <property type="evidence" value="ECO:0007669"/>
    <property type="project" value="InterPro"/>
</dbReference>
<dbReference type="GO" id="GO:0072686">
    <property type="term" value="C:mitotic spindle"/>
    <property type="evidence" value="ECO:0007669"/>
    <property type="project" value="TreeGrafter"/>
</dbReference>
<feature type="compositionally biased region" description="Polar residues" evidence="5">
    <location>
        <begin position="998"/>
        <end position="1020"/>
    </location>
</feature>
<protein>
    <recommendedName>
        <fullName evidence="2">separase</fullName>
        <ecNumber evidence="2">3.4.22.49</ecNumber>
    </recommendedName>
</protein>
<evidence type="ECO:0000256" key="3">
    <source>
        <dbReference type="ARBA" id="ARBA00022801"/>
    </source>
</evidence>
<dbReference type="GO" id="GO:0004197">
    <property type="term" value="F:cysteine-type endopeptidase activity"/>
    <property type="evidence" value="ECO:0007669"/>
    <property type="project" value="InterPro"/>
</dbReference>
<sequence>MPARVLQTRQEAGPSRSVRETPDASSRRTTVPKARPGQAVASSRTVASSSSASSATDKPKVAATSTSRTTDPRSSKSAPQDALLEDLSKPSRCRGEQVQSLLLLLNSSTDALNVRIFHKDSICGTQQTDEQNDKEAAKRVLIAKQVVNSIINALNDLVTSSWKPEKTKEADGASPQPTLSSSRPSSVESMKKHASTSARPVQSSQKSKMSTTDTKSTSKLNISSDNVTALLDCFRIAIEYLLQKLPIEKSKEIEGIRLSVIRKVVALELFEIASYDLELVRIAKKLSASQQRTGHTDCFLLDDSAVREISDPGSAITLLEIQCLSFVTSLSLASRTKASKMLHDAVDHSNGPLRLQWRIRKDLKDKVDAKAVDRHAYTIERAISKLISAQGEEEPEFTFACRSASLKFLQSVSDLDLSAFWDRAARVGISHFRATADDEGKFKVFEQINNLFKQLTKDGEKYGSMYNHPPQDISSSKEYKTFRDTWQHLARKAGSVCHRLTSEPLRAEKAYLEAIQNIDDSIWQSISEKAGKMPICYLFQLEVMNDKDGVRTPLQDTGRLIKVVLELQIYELLRFQKGERTIFDTLAAMQSAAVEALPSVMEMCMEILDHTIHREEGPRALDVVLNRLLEYYDEKTMPLRRARVLLRQIERHLFYPRDGDAFNQAKVMMEEVASLLGKSEIGKDVGLLRYKSQYSSTLSLLWVMLDMRQSHDSESIISHLQKGVHSLTEALPPDTKKEVAKGDDASNKILRKTSAPRQVNVREPKTPPSRSQEQKNYKAVTTIVQKTESEISSTQKQNQFDNVDRLLRLLEWSQGCDAWHGSTVVSVQVNKVGRRITKLLGTAGNDRHLVFSANLIAQYTSLGQYKLASLIVREVKNVEHAGGEAWARFTLAEADLQSHVGQMKESIVTFDKAVEILEHLDPIEKSSGLQSALQRISHTEMQASAFRTFGQIHSAKGNLTAGLQAAIESVKLSMKSGTMLARLSAKKDEDEANASPFVAQQQHQPQATSPVQKASNRKSSPNLRFSSPLLAMLHVRMVKALHESYILVSKIHCIRGSARDAEAFATECVEFDAHAQTPALHSFALLHRASIRLRMGQAQAATDDVEAAIVLIDSQHDTIIHATLAFLQGDQHFKLQSFAEAMNQFGKGQKILSKIDTAFAAENKNPDEVMEAALPTLKALLIRRQAWLLHITGEEEACEQMLDSAKLSGYQQDAGETDVLRGKIAIQQALASLKRDPQLDLLPDATISLPSVLKGFATRPRQKESYSSPRKKEAGKAAFEHLRNASRLFDRVVDQGNTVSSTALQEALVQKTICTTLLATLTSSMNMQAQGAQLQAITLERELDEVMESKLAGSKRFGSSHGGSVKIWPRFVNASAAPKSNLKKGAMIKSKAISTDEDSSESESIDAPLRAHWQALKDRRKVSLQEGQGLPSHWTVVSISFARERNCMLLTRRDGGQEGQSSLYSIPVDRQSRREGEEEEDTSTVDAILEQLRQIIAESNEATHSAQNLQSLDARKAWWTKRRLLDAKLKALLCVVEKTWLGAFKSVLLESLSSSEENKAFLQSSLQAVFAKSCVSQSVKGRKASKQDISTEIDDQILERFCALKASDCTDEELEDLAHYVIDAYQCRGIPIAVDEVDMDICVTDIRAALESYRARVVQEDHEDAKDDDHHLFLILDKDMCAIPWESMPCLRGKAICRVPSMDFLFDRLQMAPDGQFTIDSQKTRLSYVLNPSQELIRTQERFLPLLQKNVTPSSSSISSVQQTPSNRTQRPSLLDGMNYSLPTKPKWRGIVGRTPILDEFAHALESNDIMLYFGHGGAEQYIRTSRLRSLMRCAVTMLWGCSSGVLREMGDFERSGTPNNYMLAGCPSLVGNLWDATDKELDGISENVMKLFGLITDQVNEAPPKGVSLAKAVAQSRDVCKLPYLTGAACVVYGMPVYYR</sequence>
<evidence type="ECO:0000259" key="6">
    <source>
        <dbReference type="PROSITE" id="PS51700"/>
    </source>
</evidence>
<feature type="region of interest" description="Disordered" evidence="5">
    <location>
        <begin position="991"/>
        <end position="1020"/>
    </location>
</feature>
<evidence type="ECO:0000256" key="5">
    <source>
        <dbReference type="SAM" id="MobiDB-lite"/>
    </source>
</evidence>
<dbReference type="EMBL" id="KZ819604">
    <property type="protein sequence ID" value="PWN33877.1"/>
    <property type="molecule type" value="Genomic_DNA"/>
</dbReference>
<dbReference type="GO" id="GO:0051307">
    <property type="term" value="P:meiotic chromosome separation"/>
    <property type="evidence" value="ECO:0007669"/>
    <property type="project" value="TreeGrafter"/>
</dbReference>
<feature type="region of interest" description="Disordered" evidence="5">
    <location>
        <begin position="165"/>
        <end position="219"/>
    </location>
</feature>
<feature type="compositionally biased region" description="Basic and acidic residues" evidence="5">
    <location>
        <begin position="17"/>
        <end position="26"/>
    </location>
</feature>
<keyword evidence="4" id="KW-0159">Chromosome partition</keyword>
<feature type="compositionally biased region" description="Low complexity" evidence="5">
    <location>
        <begin position="39"/>
        <end position="56"/>
    </location>
</feature>
<feature type="domain" description="Peptidase C50" evidence="6">
    <location>
        <begin position="1723"/>
        <end position="1853"/>
    </location>
</feature>
<feature type="compositionally biased region" description="Low complexity" evidence="5">
    <location>
        <begin position="1752"/>
        <end position="1766"/>
    </location>
</feature>
<evidence type="ECO:0000313" key="8">
    <source>
        <dbReference type="Proteomes" id="UP000245771"/>
    </source>
</evidence>
<evidence type="ECO:0000256" key="1">
    <source>
        <dbReference type="ARBA" id="ARBA00000451"/>
    </source>
</evidence>
<feature type="compositionally biased region" description="Polar residues" evidence="5">
    <location>
        <begin position="175"/>
        <end position="188"/>
    </location>
</feature>
<dbReference type="InParanoid" id="A0A316V8B8"/>
<dbReference type="GeneID" id="37024442"/>
<reference evidence="7 8" key="1">
    <citation type="journal article" date="2018" name="Mol. Biol. Evol.">
        <title>Broad Genomic Sampling Reveals a Smut Pathogenic Ancestry of the Fungal Clade Ustilaginomycotina.</title>
        <authorList>
            <person name="Kijpornyongpan T."/>
            <person name="Mondo S.J."/>
            <person name="Barry K."/>
            <person name="Sandor L."/>
            <person name="Lee J."/>
            <person name="Lipzen A."/>
            <person name="Pangilinan J."/>
            <person name="LaButti K."/>
            <person name="Hainaut M."/>
            <person name="Henrissat B."/>
            <person name="Grigoriev I.V."/>
            <person name="Spatafora J.W."/>
            <person name="Aime M.C."/>
        </authorList>
    </citation>
    <scope>NUCLEOTIDE SEQUENCE [LARGE SCALE GENOMIC DNA]</scope>
    <source>
        <strain evidence="7 8">MCA 3882</strain>
    </source>
</reference>
<feature type="compositionally biased region" description="Basic and acidic residues" evidence="5">
    <location>
        <begin position="734"/>
        <end position="746"/>
    </location>
</feature>
<dbReference type="SUPFAM" id="SSF48452">
    <property type="entry name" value="TPR-like"/>
    <property type="match status" value="1"/>
</dbReference>
<dbReference type="OrthoDB" id="10255632at2759"/>
<dbReference type="InterPro" id="IPR030397">
    <property type="entry name" value="SEPARIN_core_dom"/>
</dbReference>
<feature type="compositionally biased region" description="Low complexity" evidence="5">
    <location>
        <begin position="203"/>
        <end position="219"/>
    </location>
</feature>
<feature type="region of interest" description="Disordered" evidence="5">
    <location>
        <begin position="728"/>
        <end position="747"/>
    </location>
</feature>
<dbReference type="PROSITE" id="PS51700">
    <property type="entry name" value="SEPARIN"/>
    <property type="match status" value="1"/>
</dbReference>
<dbReference type="STRING" id="1280837.A0A316V8B8"/>
<keyword evidence="8" id="KW-1185">Reference proteome</keyword>
<dbReference type="GO" id="GO:0005634">
    <property type="term" value="C:nucleus"/>
    <property type="evidence" value="ECO:0007669"/>
    <property type="project" value="InterPro"/>
</dbReference>
<dbReference type="RefSeq" id="XP_025354179.1">
    <property type="nucleotide sequence ID" value="XM_025502661.1"/>
</dbReference>
<dbReference type="EC" id="3.4.22.49" evidence="2"/>
<dbReference type="Proteomes" id="UP000245771">
    <property type="component" value="Unassembled WGS sequence"/>
</dbReference>
<accession>A0A316V8B8</accession>
<dbReference type="InterPro" id="IPR011990">
    <property type="entry name" value="TPR-like_helical_dom_sf"/>
</dbReference>
<organism evidence="7 8">
    <name type="scientific">Meira miltonrushii</name>
    <dbReference type="NCBI Taxonomy" id="1280837"/>
    <lineage>
        <taxon>Eukaryota</taxon>
        <taxon>Fungi</taxon>
        <taxon>Dikarya</taxon>
        <taxon>Basidiomycota</taxon>
        <taxon>Ustilaginomycotina</taxon>
        <taxon>Exobasidiomycetes</taxon>
        <taxon>Exobasidiales</taxon>
        <taxon>Brachybasidiaceae</taxon>
        <taxon>Meira</taxon>
    </lineage>
</organism>
<proteinExistence type="predicted"/>
<dbReference type="PANTHER" id="PTHR12792">
    <property type="entry name" value="EXTRA SPINDLE POLES 1-RELATED"/>
    <property type="match status" value="1"/>
</dbReference>
<feature type="region of interest" description="Disordered" evidence="5">
    <location>
        <begin position="1"/>
        <end position="91"/>
    </location>
</feature>
<evidence type="ECO:0000313" key="7">
    <source>
        <dbReference type="EMBL" id="PWN33877.1"/>
    </source>
</evidence>
<name>A0A316V8B8_9BASI</name>
<comment type="catalytic activity">
    <reaction evidence="1">
        <text>All bonds known to be hydrolyzed by this endopeptidase have arginine in P1 and an acidic residue in P4. P6 is often occupied by an acidic residue or by a hydroxy-amino-acid residue, the phosphorylation of which enhances cleavage.</text>
        <dbReference type="EC" id="3.4.22.49"/>
    </reaction>
</comment>
<feature type="region of interest" description="Disordered" evidence="5">
    <location>
        <begin position="1752"/>
        <end position="1776"/>
    </location>
</feature>
<keyword evidence="3" id="KW-0378">Hydrolase</keyword>
<feature type="region of interest" description="Disordered" evidence="5">
    <location>
        <begin position="752"/>
        <end position="776"/>
    </location>
</feature>
<evidence type="ECO:0000256" key="2">
    <source>
        <dbReference type="ARBA" id="ARBA00012489"/>
    </source>
</evidence>
<evidence type="ECO:0000256" key="4">
    <source>
        <dbReference type="ARBA" id="ARBA00022829"/>
    </source>
</evidence>